<evidence type="ECO:0000313" key="3">
    <source>
        <dbReference type="Proteomes" id="UP001589716"/>
    </source>
</evidence>
<keyword evidence="3" id="KW-1185">Reference proteome</keyword>
<gene>
    <name evidence="2" type="ORF">ACFFTP_21020</name>
</gene>
<dbReference type="Proteomes" id="UP001589716">
    <property type="component" value="Unassembled WGS sequence"/>
</dbReference>
<dbReference type="InterPro" id="IPR012349">
    <property type="entry name" value="Split_barrel_FMN-bd"/>
</dbReference>
<evidence type="ECO:0000313" key="2">
    <source>
        <dbReference type="EMBL" id="MFB9556660.1"/>
    </source>
</evidence>
<name>A0ABV5QSZ9_9ACTN</name>
<protein>
    <submittedName>
        <fullName evidence="2">Pyridoxamine 5'-phosphate oxidase family protein</fullName>
    </submittedName>
</protein>
<accession>A0ABV5QSZ9</accession>
<proteinExistence type="predicted"/>
<dbReference type="EMBL" id="JBHMCT010000012">
    <property type="protein sequence ID" value="MFB9556660.1"/>
    <property type="molecule type" value="Genomic_DNA"/>
</dbReference>
<reference evidence="2 3" key="1">
    <citation type="submission" date="2024-09" db="EMBL/GenBank/DDBJ databases">
        <authorList>
            <person name="Sun Q."/>
            <person name="Mori K."/>
        </authorList>
    </citation>
    <scope>NUCLEOTIDE SEQUENCE [LARGE SCALE GENOMIC DNA]</scope>
    <source>
        <strain evidence="2 3">JCM 4414</strain>
    </source>
</reference>
<feature type="compositionally biased region" description="Pro residues" evidence="1">
    <location>
        <begin position="72"/>
        <end position="81"/>
    </location>
</feature>
<dbReference type="Gene3D" id="2.30.110.10">
    <property type="entry name" value="Electron Transport, Fmn-binding Protein, Chain A"/>
    <property type="match status" value="1"/>
</dbReference>
<evidence type="ECO:0000256" key="1">
    <source>
        <dbReference type="SAM" id="MobiDB-lite"/>
    </source>
</evidence>
<comment type="caution">
    <text evidence="2">The sequence shown here is derived from an EMBL/GenBank/DDBJ whole genome shotgun (WGS) entry which is preliminary data.</text>
</comment>
<organism evidence="2 3">
    <name type="scientific">Streptomyces roseoviridis</name>
    <dbReference type="NCBI Taxonomy" id="67361"/>
    <lineage>
        <taxon>Bacteria</taxon>
        <taxon>Bacillati</taxon>
        <taxon>Actinomycetota</taxon>
        <taxon>Actinomycetes</taxon>
        <taxon>Kitasatosporales</taxon>
        <taxon>Streptomycetaceae</taxon>
        <taxon>Streptomyces</taxon>
    </lineage>
</organism>
<sequence length="146" mass="15995">MIDLFTHKHRTNEIHHGYERAWPSPLPHGFLTTLRPDGSPHTTPVGVTYDHETRIARVITDSGNKKVRTSAPPRPLAPKPASPSVRPKVGAGPSSKGPPWSRTTRPPSPTPSAGTERYETPRVNSHRVVIEVTVTRVLGPTKPSGW</sequence>
<feature type="region of interest" description="Disordered" evidence="1">
    <location>
        <begin position="59"/>
        <end position="126"/>
    </location>
</feature>
<dbReference type="SUPFAM" id="SSF50475">
    <property type="entry name" value="FMN-binding split barrel"/>
    <property type="match status" value="1"/>
</dbReference>
<dbReference type="RefSeq" id="WP_345491263.1">
    <property type="nucleotide sequence ID" value="NZ_BAAAWU010000001.1"/>
</dbReference>